<sequence length="334" mass="36749">MGRHRKDRSPRQPQAVGAGSTRVCWEPPIGVDHQRVAMLRGGRLQLGEGPLAVEAIEVAASVWACVPARPSDRQSVALLAHCLFDDAAVHGHVDVSRALMPDNTARWLGQRAEYETIGSVRRDRSILRAAGRVVHPRQYAPPRSRHGQIPVQMRSVAAATDKEVRRLYAIARLVSEGLARRMYIVLDLVTGAGARPGEIRDFRGTDVIDCGRGRIAVRLVNQFGAVRVVPIVCETKAQRLLQLSLQHGSAPLLTGSMRNRVNRVQEDIARAGFTEQVNVKALRSWWILKVADAPISLTMLHSLCDTKDFRRVLGAPLAYSTGDLRAALGSAKWQ</sequence>
<evidence type="ECO:0000256" key="1">
    <source>
        <dbReference type="ARBA" id="ARBA00023172"/>
    </source>
</evidence>
<reference evidence="2 3" key="1">
    <citation type="submission" date="2013-12" db="EMBL/GenBank/DDBJ databases">
        <authorList>
            <person name="Madinger N."/>
            <person name="Lenaerts A."/>
            <person name="Ordway D."/>
            <person name="DeGroote M.A."/>
            <person name="Parker T."/>
            <person name="Sizemore C."/>
            <person name="Tallon L.J."/>
            <person name="Sadzewicz L.K."/>
            <person name="Sengamalay N."/>
            <person name="Fraser C.M."/>
            <person name="Hine E."/>
            <person name="Shefchek K.A."/>
            <person name="Das S.P."/>
            <person name="Tettelin H."/>
        </authorList>
    </citation>
    <scope>NUCLEOTIDE SEQUENCE [LARGE SCALE GENOMIC DNA]</scope>
    <source>
        <strain evidence="2 3">21</strain>
    </source>
</reference>
<keyword evidence="1" id="KW-0233">DNA recombination</keyword>
<dbReference type="InterPro" id="IPR011010">
    <property type="entry name" value="DNA_brk_join_enz"/>
</dbReference>
<comment type="caution">
    <text evidence="2">The sequence shown here is derived from an EMBL/GenBank/DDBJ whole genome shotgun (WGS) entry which is preliminary data.</text>
</comment>
<dbReference type="Proteomes" id="UP000020103">
    <property type="component" value="Unassembled WGS sequence"/>
</dbReference>
<dbReference type="EMBL" id="JAOF01000001">
    <property type="protein sequence ID" value="EUA45731.1"/>
    <property type="molecule type" value="Genomic_DNA"/>
</dbReference>
<dbReference type="AlphaFoldDB" id="A0A829PZI8"/>
<protein>
    <recommendedName>
        <fullName evidence="4">Tyr recombinase domain-containing protein</fullName>
    </recommendedName>
</protein>
<dbReference type="InterPro" id="IPR013762">
    <property type="entry name" value="Integrase-like_cat_sf"/>
</dbReference>
<dbReference type="GO" id="GO:0006310">
    <property type="term" value="P:DNA recombination"/>
    <property type="evidence" value="ECO:0007669"/>
    <property type="project" value="UniProtKB-KW"/>
</dbReference>
<evidence type="ECO:0000313" key="3">
    <source>
        <dbReference type="Proteomes" id="UP000020103"/>
    </source>
</evidence>
<accession>A0A829PZI8</accession>
<dbReference type="GO" id="GO:0015074">
    <property type="term" value="P:DNA integration"/>
    <property type="evidence" value="ECO:0007669"/>
    <property type="project" value="InterPro"/>
</dbReference>
<evidence type="ECO:0000313" key="2">
    <source>
        <dbReference type="EMBL" id="EUA45731.1"/>
    </source>
</evidence>
<proteinExistence type="predicted"/>
<evidence type="ECO:0008006" key="4">
    <source>
        <dbReference type="Google" id="ProtNLM"/>
    </source>
</evidence>
<name>A0A829PZI8_9MYCO</name>
<dbReference type="Gene3D" id="1.10.443.10">
    <property type="entry name" value="Intergrase catalytic core"/>
    <property type="match status" value="1"/>
</dbReference>
<organism evidence="2 3">
    <name type="scientific">Mycobacteroides abscessus 21</name>
    <dbReference type="NCBI Taxonomy" id="1299324"/>
    <lineage>
        <taxon>Bacteria</taxon>
        <taxon>Bacillati</taxon>
        <taxon>Actinomycetota</taxon>
        <taxon>Actinomycetes</taxon>
        <taxon>Mycobacteriales</taxon>
        <taxon>Mycobacteriaceae</taxon>
        <taxon>Mycobacteroides</taxon>
        <taxon>Mycobacteroides abscessus</taxon>
    </lineage>
</organism>
<gene>
    <name evidence="2" type="ORF">I543_0083</name>
</gene>
<dbReference type="SUPFAM" id="SSF56349">
    <property type="entry name" value="DNA breaking-rejoining enzymes"/>
    <property type="match status" value="1"/>
</dbReference>
<dbReference type="GO" id="GO:0003677">
    <property type="term" value="F:DNA binding"/>
    <property type="evidence" value="ECO:0007669"/>
    <property type="project" value="InterPro"/>
</dbReference>